<evidence type="ECO:0000256" key="1">
    <source>
        <dbReference type="ARBA" id="ARBA00022741"/>
    </source>
</evidence>
<dbReference type="Proteomes" id="UP000199771">
    <property type="component" value="Unassembled WGS sequence"/>
</dbReference>
<keyword evidence="8" id="KW-1185">Reference proteome</keyword>
<evidence type="ECO:0000313" key="8">
    <source>
        <dbReference type="Proteomes" id="UP000199771"/>
    </source>
</evidence>
<dbReference type="AlphaFoldDB" id="A0A1I2J3T8"/>
<dbReference type="NCBIfam" id="NF003828">
    <property type="entry name" value="PRK05416.1"/>
    <property type="match status" value="1"/>
</dbReference>
<keyword evidence="2 4" id="KW-0067">ATP-binding</keyword>
<feature type="domain" description="RapZ C-terminal" evidence="6">
    <location>
        <begin position="166"/>
        <end position="284"/>
    </location>
</feature>
<dbReference type="OrthoDB" id="9784461at2"/>
<evidence type="ECO:0000256" key="4">
    <source>
        <dbReference type="HAMAP-Rule" id="MF_00636"/>
    </source>
</evidence>
<gene>
    <name evidence="7" type="ORF">SAMN04488120_105157</name>
</gene>
<proteinExistence type="inferred from homology"/>
<dbReference type="InterPro" id="IPR027417">
    <property type="entry name" value="P-loop_NTPase"/>
</dbReference>
<feature type="binding site" evidence="4">
    <location>
        <begin position="8"/>
        <end position="15"/>
    </location>
    <ligand>
        <name>ATP</name>
        <dbReference type="ChEBI" id="CHEBI:30616"/>
    </ligand>
</feature>
<dbReference type="RefSeq" id="WP_091533284.1">
    <property type="nucleotide sequence ID" value="NZ_FOOC01000005.1"/>
</dbReference>
<dbReference type="Gene3D" id="3.40.50.300">
    <property type="entry name" value="P-loop containing nucleotide triphosphate hydrolases"/>
    <property type="match status" value="1"/>
</dbReference>
<evidence type="ECO:0000259" key="5">
    <source>
        <dbReference type="Pfam" id="PF03668"/>
    </source>
</evidence>
<dbReference type="GO" id="GO:0005524">
    <property type="term" value="F:ATP binding"/>
    <property type="evidence" value="ECO:0007669"/>
    <property type="project" value="UniProtKB-UniRule"/>
</dbReference>
<keyword evidence="1 4" id="KW-0547">Nucleotide-binding</keyword>
<evidence type="ECO:0000256" key="2">
    <source>
        <dbReference type="ARBA" id="ARBA00022840"/>
    </source>
</evidence>
<dbReference type="Pfam" id="PF22740">
    <property type="entry name" value="PapZ_C"/>
    <property type="match status" value="1"/>
</dbReference>
<keyword evidence="3 4" id="KW-0342">GTP-binding</keyword>
<organism evidence="7 8">
    <name type="scientific">Fontimonas thermophila</name>
    <dbReference type="NCBI Taxonomy" id="1076937"/>
    <lineage>
        <taxon>Bacteria</taxon>
        <taxon>Pseudomonadati</taxon>
        <taxon>Pseudomonadota</taxon>
        <taxon>Gammaproteobacteria</taxon>
        <taxon>Nevskiales</taxon>
        <taxon>Nevskiaceae</taxon>
        <taxon>Fontimonas</taxon>
    </lineage>
</organism>
<protein>
    <submittedName>
        <fullName evidence="7">UPF0042 nucleotide-binding protein</fullName>
    </submittedName>
</protein>
<reference evidence="7 8" key="1">
    <citation type="submission" date="2016-10" db="EMBL/GenBank/DDBJ databases">
        <authorList>
            <person name="de Groot N.N."/>
        </authorList>
    </citation>
    <scope>NUCLEOTIDE SEQUENCE [LARGE SCALE GENOMIC DNA]</scope>
    <source>
        <strain evidence="7 8">DSM 23609</strain>
    </source>
</reference>
<dbReference type="InterPro" id="IPR005337">
    <property type="entry name" value="RapZ-like"/>
</dbReference>
<accession>A0A1I2J3T8</accession>
<dbReference type="HAMAP" id="MF_00636">
    <property type="entry name" value="RapZ_like"/>
    <property type="match status" value="1"/>
</dbReference>
<dbReference type="PIRSF" id="PIRSF005052">
    <property type="entry name" value="P-loopkin"/>
    <property type="match status" value="1"/>
</dbReference>
<dbReference type="STRING" id="1076937.SAMN04488120_105157"/>
<sequence length="298" mass="34153">MKLVIVSGLSGAGKTVALKQYEDLGYYCIDNLPLQLVGPISRRALRAAESRYDKLAIGVDARESPKEIARFPRYLEYLRSRGIETRVVFLRAEEAVLLQRYSETRRRHPLARENLPLTEAIRAERELLAPIASLADATIDTTHKNLHELREEILSQVPGGGHGKLTVQLESFGYRNGVPDDADFVFDVRCLPNPHWEPTLRKLSGRDPAVAAWLERHGSVKRMIDDLRSFLDRWLPEYRRQDRAYLTIAVGCTGGQHRSVYVVEKLAETLRERYEQLTVRHRELWTGTDRRKTQEPSA</sequence>
<evidence type="ECO:0000313" key="7">
    <source>
        <dbReference type="EMBL" id="SFF48670.1"/>
    </source>
</evidence>
<dbReference type="PANTHER" id="PTHR30448:SF0">
    <property type="entry name" value="RNASE ADAPTER PROTEIN RAPZ"/>
    <property type="match status" value="1"/>
</dbReference>
<feature type="domain" description="RapZ-like N-terminal" evidence="5">
    <location>
        <begin position="1"/>
        <end position="157"/>
    </location>
</feature>
<feature type="binding site" evidence="4">
    <location>
        <begin position="60"/>
        <end position="63"/>
    </location>
    <ligand>
        <name>GTP</name>
        <dbReference type="ChEBI" id="CHEBI:37565"/>
    </ligand>
</feature>
<evidence type="ECO:0000259" key="6">
    <source>
        <dbReference type="Pfam" id="PF22740"/>
    </source>
</evidence>
<name>A0A1I2J3T8_9GAMM</name>
<dbReference type="GO" id="GO:0005525">
    <property type="term" value="F:GTP binding"/>
    <property type="evidence" value="ECO:0007669"/>
    <property type="project" value="UniProtKB-UniRule"/>
</dbReference>
<dbReference type="EMBL" id="FOOC01000005">
    <property type="protein sequence ID" value="SFF48670.1"/>
    <property type="molecule type" value="Genomic_DNA"/>
</dbReference>
<evidence type="ECO:0000256" key="3">
    <source>
        <dbReference type="ARBA" id="ARBA00023134"/>
    </source>
</evidence>
<dbReference type="InterPro" id="IPR053931">
    <property type="entry name" value="RapZ_C"/>
</dbReference>
<dbReference type="PANTHER" id="PTHR30448">
    <property type="entry name" value="RNASE ADAPTER PROTEIN RAPZ"/>
    <property type="match status" value="1"/>
</dbReference>
<dbReference type="SUPFAM" id="SSF52540">
    <property type="entry name" value="P-loop containing nucleoside triphosphate hydrolases"/>
    <property type="match status" value="1"/>
</dbReference>
<dbReference type="InterPro" id="IPR053930">
    <property type="entry name" value="RapZ-like_N"/>
</dbReference>
<dbReference type="Pfam" id="PF03668">
    <property type="entry name" value="RapZ-like_N"/>
    <property type="match status" value="1"/>
</dbReference>